<evidence type="ECO:0000259" key="10">
    <source>
        <dbReference type="PROSITE" id="PS50157"/>
    </source>
</evidence>
<dbReference type="Gene3D" id="3.30.160.60">
    <property type="entry name" value="Classic Zinc Finger"/>
    <property type="match status" value="7"/>
</dbReference>
<dbReference type="EnsemblMetazoa" id="BGLB027248-RC">
    <property type="protein sequence ID" value="BGLB027248-PC"/>
    <property type="gene ID" value="BGLB027248"/>
</dbReference>
<dbReference type="InterPro" id="IPR036236">
    <property type="entry name" value="Znf_C2H2_sf"/>
</dbReference>
<evidence type="ECO:0000256" key="6">
    <source>
        <dbReference type="ARBA" id="ARBA00022833"/>
    </source>
</evidence>
<feature type="domain" description="C2H2-type" evidence="10">
    <location>
        <begin position="277"/>
        <end position="304"/>
    </location>
</feature>
<dbReference type="PROSITE" id="PS00028">
    <property type="entry name" value="ZINC_FINGER_C2H2_1"/>
    <property type="match status" value="7"/>
</dbReference>
<reference evidence="11" key="3">
    <citation type="submission" date="2020-05" db="UniProtKB">
        <authorList>
            <consortium name="EnsemblMetazoa"/>
        </authorList>
    </citation>
    <scope>IDENTIFICATION</scope>
    <source>
        <strain evidence="11">BB02</strain>
    </source>
</reference>
<dbReference type="GO" id="GO:0000785">
    <property type="term" value="C:chromatin"/>
    <property type="evidence" value="ECO:0007669"/>
    <property type="project" value="TreeGrafter"/>
</dbReference>
<dbReference type="EnsemblMetazoa" id="BGLB027248-RB">
    <property type="protein sequence ID" value="BGLB027248-PB"/>
    <property type="gene ID" value="BGLB027248"/>
</dbReference>
<evidence type="ECO:0000256" key="5">
    <source>
        <dbReference type="ARBA" id="ARBA00022771"/>
    </source>
</evidence>
<dbReference type="OrthoDB" id="3437960at2759"/>
<dbReference type="Pfam" id="PF00096">
    <property type="entry name" value="zf-C2H2"/>
    <property type="match status" value="4"/>
</dbReference>
<evidence type="ECO:0000256" key="8">
    <source>
        <dbReference type="ARBA" id="ARBA00023242"/>
    </source>
</evidence>
<dbReference type="EnsemblMetazoa" id="BGLB027248-RA">
    <property type="protein sequence ID" value="BGLB027248-PA"/>
    <property type="gene ID" value="BGLB027248"/>
</dbReference>
<dbReference type="KEGG" id="bgt:106064058"/>
<feature type="domain" description="C2H2-type" evidence="10">
    <location>
        <begin position="305"/>
        <end position="332"/>
    </location>
</feature>
<comment type="similarity">
    <text evidence="2">Belongs to the krueppel C2H2-type zinc-finger protein family.</text>
</comment>
<sequence>MADMDHDPSPDLGNVIKHEKEESLNENEICLITQSCELQDMKLSHVKIEKTEGDEVSSSMQPFENYCHGQTCNVISGHQANVPKQEIKMSCTTESNEPLSLASRLLAVSKKVDRNFYPVPIILPNLKLSGHIPVPELPSSEIQIMKQEKTMTPTNVFLKDMHDQMEPSLSNEIVSDKIKNSSCTDTHQIDKPFTCQICQKGFSYFKTFKKHDLIHTGEKPFKCHLCEKSFIHSASLKQHHFFHTGEKLLKCHICQKSFSCFSYLKRHELVHTGEKPFKCSICQKGFSTLGNLKQHQLIHTGEKPFKCLICHLGFSQSCNLKQHLLVHTGEKPFKCPICHIGFSQSCNLKKHQLVHTGEKPFKCDICGKGLSSASYLKRHCLIHTKEKLF</sequence>
<evidence type="ECO:0000256" key="7">
    <source>
        <dbReference type="ARBA" id="ARBA00023125"/>
    </source>
</evidence>
<dbReference type="SMART" id="SM00355">
    <property type="entry name" value="ZnF_C2H2"/>
    <property type="match status" value="7"/>
</dbReference>
<evidence type="ECO:0000313" key="12">
    <source>
        <dbReference type="Proteomes" id="UP000076420"/>
    </source>
</evidence>
<dbReference type="GO" id="GO:0008270">
    <property type="term" value="F:zinc ion binding"/>
    <property type="evidence" value="ECO:0007669"/>
    <property type="project" value="UniProtKB-KW"/>
</dbReference>
<dbReference type="AlphaFoldDB" id="A0A2C9L5H0"/>
<dbReference type="SUPFAM" id="SSF57667">
    <property type="entry name" value="beta-beta-alpha zinc fingers"/>
    <property type="match status" value="4"/>
</dbReference>
<keyword evidence="3" id="KW-0479">Metal-binding</keyword>
<evidence type="ECO:0000256" key="9">
    <source>
        <dbReference type="PROSITE-ProRule" id="PRU00042"/>
    </source>
</evidence>
<dbReference type="PANTHER" id="PTHR14003">
    <property type="entry name" value="TRANSCRIPTIONAL REPRESSOR PROTEIN YY"/>
    <property type="match status" value="1"/>
</dbReference>
<dbReference type="PROSITE" id="PS50157">
    <property type="entry name" value="ZINC_FINGER_C2H2_2"/>
    <property type="match status" value="7"/>
</dbReference>
<dbReference type="VEuPathDB" id="VectorBase:BGLB027248"/>
<dbReference type="FunFam" id="3.30.160.60:FF:000096">
    <property type="entry name" value="Zinc finger and BTB domain-containing protein 18 isoform 1"/>
    <property type="match status" value="1"/>
</dbReference>
<keyword evidence="4" id="KW-0677">Repeat</keyword>
<accession>A0A2C9L5H0</accession>
<dbReference type="GO" id="GO:0005667">
    <property type="term" value="C:transcription regulator complex"/>
    <property type="evidence" value="ECO:0007669"/>
    <property type="project" value="TreeGrafter"/>
</dbReference>
<dbReference type="VEuPathDB" id="VectorBase:BGLAX_044468"/>
<dbReference type="Proteomes" id="UP000076420">
    <property type="component" value="Unassembled WGS sequence"/>
</dbReference>
<reference evidence="11" key="2">
    <citation type="submission" date="2013-03" db="EMBL/GenBank/DDBJ databases">
        <title>Sequence assembly of the Biomphalaria glabrata genome version 4.3.</title>
        <authorList>
            <person name="Warren W."/>
            <person name="Wilson R.K."/>
            <person name="Hillier L.W."/>
            <person name="Minx P."/>
        </authorList>
    </citation>
    <scope>NUCLEOTIDE SEQUENCE</scope>
    <source>
        <strain evidence="11">BB02</strain>
    </source>
</reference>
<organism evidence="11 12">
    <name type="scientific">Biomphalaria glabrata</name>
    <name type="common">Bloodfluke planorb</name>
    <name type="synonym">Freshwater snail</name>
    <dbReference type="NCBI Taxonomy" id="6526"/>
    <lineage>
        <taxon>Eukaryota</taxon>
        <taxon>Metazoa</taxon>
        <taxon>Spiralia</taxon>
        <taxon>Lophotrochozoa</taxon>
        <taxon>Mollusca</taxon>
        <taxon>Gastropoda</taxon>
        <taxon>Heterobranchia</taxon>
        <taxon>Euthyneura</taxon>
        <taxon>Panpulmonata</taxon>
        <taxon>Hygrophila</taxon>
        <taxon>Lymnaeoidea</taxon>
        <taxon>Planorbidae</taxon>
        <taxon>Biomphalaria</taxon>
    </lineage>
</organism>
<dbReference type="FunFam" id="3.30.160.60:FF:000446">
    <property type="entry name" value="Zinc finger protein"/>
    <property type="match status" value="1"/>
</dbReference>
<feature type="domain" description="C2H2-type" evidence="10">
    <location>
        <begin position="193"/>
        <end position="220"/>
    </location>
</feature>
<dbReference type="FunFam" id="3.30.160.60:FF:001954">
    <property type="entry name" value="Zinc finger protein 787"/>
    <property type="match status" value="1"/>
</dbReference>
<feature type="domain" description="C2H2-type" evidence="10">
    <location>
        <begin position="249"/>
        <end position="276"/>
    </location>
</feature>
<protein>
    <recommendedName>
        <fullName evidence="10">C2H2-type domain-containing protein</fullName>
    </recommendedName>
</protein>
<name>A0A2C9L5H0_BIOGL</name>
<evidence type="ECO:0000313" key="11">
    <source>
        <dbReference type="EnsemblMetazoa" id="BGLB027248-PA"/>
    </source>
</evidence>
<reference evidence="11" key="1">
    <citation type="journal article" date="2004" name="J. Parasitol.">
        <title>The mitochondrial genome of Biomphalaria glabrata (Gastropoda: Basommatophora), intermediate host of Schistosoma mansoni.</title>
        <authorList>
            <person name="DeJong R.J."/>
            <person name="Emery A.M."/>
            <person name="Adema C.M."/>
        </authorList>
    </citation>
    <scope>NUCLEOTIDE SEQUENCE</scope>
    <source>
        <strain evidence="11">BB02</strain>
    </source>
</reference>
<keyword evidence="8" id="KW-0539">Nucleus</keyword>
<dbReference type="FunFam" id="3.30.160.60:FF:002343">
    <property type="entry name" value="Zinc finger protein 33A"/>
    <property type="match status" value="2"/>
</dbReference>
<keyword evidence="7" id="KW-0238">DNA-binding</keyword>
<dbReference type="GO" id="GO:0000981">
    <property type="term" value="F:DNA-binding transcription factor activity, RNA polymerase II-specific"/>
    <property type="evidence" value="ECO:0007669"/>
    <property type="project" value="TreeGrafter"/>
</dbReference>
<dbReference type="FunFam" id="3.30.160.60:FF:000624">
    <property type="entry name" value="zinc finger protein 697"/>
    <property type="match status" value="1"/>
</dbReference>
<dbReference type="InterPro" id="IPR013087">
    <property type="entry name" value="Znf_C2H2_type"/>
</dbReference>
<comment type="subcellular location">
    <subcellularLocation>
        <location evidence="1">Nucleus</location>
    </subcellularLocation>
</comment>
<gene>
    <name evidence="11" type="primary">106064058</name>
</gene>
<proteinExistence type="inferred from homology"/>
<evidence type="ECO:0000256" key="1">
    <source>
        <dbReference type="ARBA" id="ARBA00004123"/>
    </source>
</evidence>
<dbReference type="PANTHER" id="PTHR14003:SF23">
    <property type="entry name" value="ZINC FINGER PROTEIN 143"/>
    <property type="match status" value="1"/>
</dbReference>
<feature type="domain" description="C2H2-type" evidence="10">
    <location>
        <begin position="333"/>
        <end position="360"/>
    </location>
</feature>
<evidence type="ECO:0000256" key="2">
    <source>
        <dbReference type="ARBA" id="ARBA00006991"/>
    </source>
</evidence>
<keyword evidence="6" id="KW-0862">Zinc</keyword>
<dbReference type="GO" id="GO:0031519">
    <property type="term" value="C:PcG protein complex"/>
    <property type="evidence" value="ECO:0007669"/>
    <property type="project" value="TreeGrafter"/>
</dbReference>
<evidence type="ECO:0000256" key="3">
    <source>
        <dbReference type="ARBA" id="ARBA00022723"/>
    </source>
</evidence>
<evidence type="ECO:0000256" key="4">
    <source>
        <dbReference type="ARBA" id="ARBA00022737"/>
    </source>
</evidence>
<feature type="domain" description="C2H2-type" evidence="10">
    <location>
        <begin position="221"/>
        <end position="248"/>
    </location>
</feature>
<keyword evidence="5 9" id="KW-0863">Zinc-finger</keyword>
<dbReference type="GO" id="GO:0000978">
    <property type="term" value="F:RNA polymerase II cis-regulatory region sequence-specific DNA binding"/>
    <property type="evidence" value="ECO:0007669"/>
    <property type="project" value="TreeGrafter"/>
</dbReference>
<dbReference type="STRING" id="6526.A0A2C9L5H0"/>
<feature type="domain" description="C2H2-type" evidence="10">
    <location>
        <begin position="361"/>
        <end position="388"/>
    </location>
</feature>